<evidence type="ECO:0000313" key="1">
    <source>
        <dbReference type="EMBL" id="KAJ8915841.1"/>
    </source>
</evidence>
<comment type="caution">
    <text evidence="1">The sequence shown here is derived from an EMBL/GenBank/DDBJ whole genome shotgun (WGS) entry which is preliminary data.</text>
</comment>
<dbReference type="EMBL" id="JANEYG010000049">
    <property type="protein sequence ID" value="KAJ8915841.1"/>
    <property type="molecule type" value="Genomic_DNA"/>
</dbReference>
<dbReference type="InterPro" id="IPR016024">
    <property type="entry name" value="ARM-type_fold"/>
</dbReference>
<dbReference type="Proteomes" id="UP001159042">
    <property type="component" value="Unassembled WGS sequence"/>
</dbReference>
<dbReference type="AlphaFoldDB" id="A0AAV8VN79"/>
<dbReference type="GO" id="GO:0005085">
    <property type="term" value="F:guanyl-nucleotide exchange factor activity"/>
    <property type="evidence" value="ECO:0007669"/>
    <property type="project" value="InterPro"/>
</dbReference>
<accession>A0AAV8VN79</accession>
<evidence type="ECO:0000313" key="2">
    <source>
        <dbReference type="Proteomes" id="UP001159042"/>
    </source>
</evidence>
<protein>
    <submittedName>
        <fullName evidence="1">Uncharacterized protein</fullName>
    </submittedName>
</protein>
<dbReference type="PANTHER" id="PTHR10957">
    <property type="entry name" value="RAP1 GTPASE-GDP DISSOCIATION STIMULATOR 1"/>
    <property type="match status" value="1"/>
</dbReference>
<dbReference type="FunFam" id="1.25.10.10:FF:000369">
    <property type="entry name" value="Vimar"/>
    <property type="match status" value="1"/>
</dbReference>
<dbReference type="InterPro" id="IPR040144">
    <property type="entry name" value="RAP1GDS1"/>
</dbReference>
<name>A0AAV8VN79_9CUCU</name>
<dbReference type="InterPro" id="IPR011989">
    <property type="entry name" value="ARM-like"/>
</dbReference>
<proteinExistence type="predicted"/>
<sequence length="333" mass="37473">MACDLIVIVLTGDDCMYLLYNSGEGKVYLNMISWLDSDDVDLLSTGVLAVGNFARRDIHCIQMVKSGISKKLINLLSKYNESTSVSDVKIQHALLSTLKNLVIPQQNKEQILQEGLIDVIYPMIKIDQYLVVFKLLGTFRMVIDGQESTALDLISRVDFLERLVYWCYNSDHFGVRGEVPRLLAWLVKNCHSFKPFEKFISVKNTVKCVVEMIASNHAVMQNEAFYAINLLFIGCGSTSTDEADNSPIQKLIEEVVDADIGKHLNFVITKYGEKMDQHSVDNLTVLLEQMINFESTIEHLKSADITKALGKISLNPNINNFENVNKITAVLNV</sequence>
<dbReference type="Gene3D" id="1.25.10.10">
    <property type="entry name" value="Leucine-rich Repeat Variant"/>
    <property type="match status" value="1"/>
</dbReference>
<reference evidence="1 2" key="1">
    <citation type="journal article" date="2023" name="Insect Mol. Biol.">
        <title>Genome sequencing provides insights into the evolution of gene families encoding plant cell wall-degrading enzymes in longhorned beetles.</title>
        <authorList>
            <person name="Shin N.R."/>
            <person name="Okamura Y."/>
            <person name="Kirsch R."/>
            <person name="Pauchet Y."/>
        </authorList>
    </citation>
    <scope>NUCLEOTIDE SEQUENCE [LARGE SCALE GENOMIC DNA]</scope>
    <source>
        <strain evidence="1">EAD_L_NR</strain>
    </source>
</reference>
<keyword evidence="2" id="KW-1185">Reference proteome</keyword>
<organism evidence="1 2">
    <name type="scientific">Exocentrus adspersus</name>
    <dbReference type="NCBI Taxonomy" id="1586481"/>
    <lineage>
        <taxon>Eukaryota</taxon>
        <taxon>Metazoa</taxon>
        <taxon>Ecdysozoa</taxon>
        <taxon>Arthropoda</taxon>
        <taxon>Hexapoda</taxon>
        <taxon>Insecta</taxon>
        <taxon>Pterygota</taxon>
        <taxon>Neoptera</taxon>
        <taxon>Endopterygota</taxon>
        <taxon>Coleoptera</taxon>
        <taxon>Polyphaga</taxon>
        <taxon>Cucujiformia</taxon>
        <taxon>Chrysomeloidea</taxon>
        <taxon>Cerambycidae</taxon>
        <taxon>Lamiinae</taxon>
        <taxon>Acanthocinini</taxon>
        <taxon>Exocentrus</taxon>
    </lineage>
</organism>
<gene>
    <name evidence="1" type="ORF">NQ315_004654</name>
</gene>
<dbReference type="SUPFAM" id="SSF48371">
    <property type="entry name" value="ARM repeat"/>
    <property type="match status" value="1"/>
</dbReference>